<sequence length="122" mass="14000">LFGESNGLDTGPVSSFLPILTAVEELLIARVYVYLQVVRVRGQQYRYTSHGGEYLSRQFTKRYTVRRSAIALWLYFLKASYSDYRDVEICSIRLISLPKNGSILDQLPYINELESDNSVPVQ</sequence>
<evidence type="ECO:0000313" key="2">
    <source>
        <dbReference type="EMBL" id="OCL01242.1"/>
    </source>
</evidence>
<evidence type="ECO:0000259" key="1">
    <source>
        <dbReference type="Pfam" id="PF20209"/>
    </source>
</evidence>
<dbReference type="AlphaFoldDB" id="A0A8E2EM23"/>
<dbReference type="EMBL" id="KV751162">
    <property type="protein sequence ID" value="OCL01242.1"/>
    <property type="molecule type" value="Genomic_DNA"/>
</dbReference>
<reference evidence="2 3" key="1">
    <citation type="journal article" date="2016" name="Nat. Commun.">
        <title>Ectomycorrhizal ecology is imprinted in the genome of the dominant symbiotic fungus Cenococcum geophilum.</title>
        <authorList>
            <consortium name="DOE Joint Genome Institute"/>
            <person name="Peter M."/>
            <person name="Kohler A."/>
            <person name="Ohm R.A."/>
            <person name="Kuo A."/>
            <person name="Krutzmann J."/>
            <person name="Morin E."/>
            <person name="Arend M."/>
            <person name="Barry K.W."/>
            <person name="Binder M."/>
            <person name="Choi C."/>
            <person name="Clum A."/>
            <person name="Copeland A."/>
            <person name="Grisel N."/>
            <person name="Haridas S."/>
            <person name="Kipfer T."/>
            <person name="LaButti K."/>
            <person name="Lindquist E."/>
            <person name="Lipzen A."/>
            <person name="Maire R."/>
            <person name="Meier B."/>
            <person name="Mihaltcheva S."/>
            <person name="Molinier V."/>
            <person name="Murat C."/>
            <person name="Poggeler S."/>
            <person name="Quandt C.A."/>
            <person name="Sperisen C."/>
            <person name="Tritt A."/>
            <person name="Tisserant E."/>
            <person name="Crous P.W."/>
            <person name="Henrissat B."/>
            <person name="Nehls U."/>
            <person name="Egli S."/>
            <person name="Spatafora J.W."/>
            <person name="Grigoriev I.V."/>
            <person name="Martin F.M."/>
        </authorList>
    </citation>
    <scope>NUCLEOTIDE SEQUENCE [LARGE SCALE GENOMIC DNA]</scope>
    <source>
        <strain evidence="2 3">CBS 207.34</strain>
    </source>
</reference>
<dbReference type="Pfam" id="PF20209">
    <property type="entry name" value="DUF6570"/>
    <property type="match status" value="1"/>
</dbReference>
<name>A0A8E2EM23_9PEZI</name>
<dbReference type="InterPro" id="IPR046700">
    <property type="entry name" value="DUF6570"/>
</dbReference>
<feature type="non-terminal residue" evidence="2">
    <location>
        <position position="122"/>
    </location>
</feature>
<accession>A0A8E2EM23</accession>
<feature type="domain" description="DUF6570" evidence="1">
    <location>
        <begin position="5"/>
        <end position="48"/>
    </location>
</feature>
<feature type="non-terminal residue" evidence="2">
    <location>
        <position position="1"/>
    </location>
</feature>
<evidence type="ECO:0000313" key="3">
    <source>
        <dbReference type="Proteomes" id="UP000250140"/>
    </source>
</evidence>
<organism evidence="2 3">
    <name type="scientific">Glonium stellatum</name>
    <dbReference type="NCBI Taxonomy" id="574774"/>
    <lineage>
        <taxon>Eukaryota</taxon>
        <taxon>Fungi</taxon>
        <taxon>Dikarya</taxon>
        <taxon>Ascomycota</taxon>
        <taxon>Pezizomycotina</taxon>
        <taxon>Dothideomycetes</taxon>
        <taxon>Pleosporomycetidae</taxon>
        <taxon>Gloniales</taxon>
        <taxon>Gloniaceae</taxon>
        <taxon>Glonium</taxon>
    </lineage>
</organism>
<dbReference type="Proteomes" id="UP000250140">
    <property type="component" value="Unassembled WGS sequence"/>
</dbReference>
<gene>
    <name evidence="2" type="ORF">AOQ84DRAFT_274823</name>
</gene>
<protein>
    <recommendedName>
        <fullName evidence="1">DUF6570 domain-containing protein</fullName>
    </recommendedName>
</protein>
<keyword evidence="3" id="KW-1185">Reference proteome</keyword>
<proteinExistence type="predicted"/>